<gene>
    <name evidence="2" type="ORF">GCM10008066_20440</name>
</gene>
<organism evidence="2 3">
    <name type="scientific">Oxalicibacterium faecigallinarum</name>
    <dbReference type="NCBI Taxonomy" id="573741"/>
    <lineage>
        <taxon>Bacteria</taxon>
        <taxon>Pseudomonadati</taxon>
        <taxon>Pseudomonadota</taxon>
        <taxon>Betaproteobacteria</taxon>
        <taxon>Burkholderiales</taxon>
        <taxon>Oxalobacteraceae</taxon>
        <taxon>Oxalicibacterium</taxon>
    </lineage>
</organism>
<feature type="transmembrane region" description="Helical" evidence="1">
    <location>
        <begin position="21"/>
        <end position="46"/>
    </location>
</feature>
<proteinExistence type="predicted"/>
<sequence length="249" mass="26938">MQSATSNQVDRENGSLLKLNMALGFLAGYVDTVGFMALFGLFTAHITGNLVLVGAELATPDHTFPILKILALPAFVAGVAVAKLIVTACRRKSGNELLLLYVLELLLLVAFMLVGLLASPIQDNMSSMAVLAGIVGAMAMGVHGACGRLLLPHLAPTVMMTGNVTQFVIDFLDLLQHRQNKSLRQQCAKFFWPIIFFGLGAFIAAFAYFRFGFLAMLLPVSVVLILACNEARLERKKRIRPTDMPPSAS</sequence>
<dbReference type="RefSeq" id="WP_188381259.1">
    <property type="nucleotide sequence ID" value="NZ_BMDI01000002.1"/>
</dbReference>
<dbReference type="Pfam" id="PF06912">
    <property type="entry name" value="DUF1275"/>
    <property type="match status" value="1"/>
</dbReference>
<keyword evidence="1" id="KW-1133">Transmembrane helix</keyword>
<feature type="transmembrane region" description="Helical" evidence="1">
    <location>
        <begin position="130"/>
        <end position="151"/>
    </location>
</feature>
<accession>A0A8J3F3M9</accession>
<evidence type="ECO:0000313" key="3">
    <source>
        <dbReference type="Proteomes" id="UP000642180"/>
    </source>
</evidence>
<evidence type="ECO:0000313" key="2">
    <source>
        <dbReference type="EMBL" id="GGI19720.1"/>
    </source>
</evidence>
<feature type="transmembrane region" description="Helical" evidence="1">
    <location>
        <begin position="213"/>
        <end position="231"/>
    </location>
</feature>
<keyword evidence="1" id="KW-0472">Membrane</keyword>
<dbReference type="Proteomes" id="UP000642180">
    <property type="component" value="Unassembled WGS sequence"/>
</dbReference>
<keyword evidence="3" id="KW-1185">Reference proteome</keyword>
<name>A0A8J3F3M9_9BURK</name>
<dbReference type="AlphaFoldDB" id="A0A8J3F3M9"/>
<dbReference type="PANTHER" id="PTHR37314">
    <property type="entry name" value="SLR0142 PROTEIN"/>
    <property type="match status" value="1"/>
</dbReference>
<feature type="transmembrane region" description="Helical" evidence="1">
    <location>
        <begin position="66"/>
        <end position="86"/>
    </location>
</feature>
<comment type="caution">
    <text evidence="2">The sequence shown here is derived from an EMBL/GenBank/DDBJ whole genome shotgun (WGS) entry which is preliminary data.</text>
</comment>
<evidence type="ECO:0000256" key="1">
    <source>
        <dbReference type="SAM" id="Phobius"/>
    </source>
</evidence>
<dbReference type="InterPro" id="IPR010699">
    <property type="entry name" value="DUF1275"/>
</dbReference>
<dbReference type="EMBL" id="BMDI01000002">
    <property type="protein sequence ID" value="GGI19720.1"/>
    <property type="molecule type" value="Genomic_DNA"/>
</dbReference>
<keyword evidence="1" id="KW-0812">Transmembrane</keyword>
<protein>
    <submittedName>
        <fullName evidence="2">DUF1275 family protein</fullName>
    </submittedName>
</protein>
<reference evidence="3" key="1">
    <citation type="journal article" date="2019" name="Int. J. Syst. Evol. Microbiol.">
        <title>The Global Catalogue of Microorganisms (GCM) 10K type strain sequencing project: providing services to taxonomists for standard genome sequencing and annotation.</title>
        <authorList>
            <consortium name="The Broad Institute Genomics Platform"/>
            <consortium name="The Broad Institute Genome Sequencing Center for Infectious Disease"/>
            <person name="Wu L."/>
            <person name="Ma J."/>
        </authorList>
    </citation>
    <scope>NUCLEOTIDE SEQUENCE [LARGE SCALE GENOMIC DNA]</scope>
    <source>
        <strain evidence="3">CCM 2767</strain>
    </source>
</reference>
<feature type="transmembrane region" description="Helical" evidence="1">
    <location>
        <begin position="190"/>
        <end position="207"/>
    </location>
</feature>
<feature type="transmembrane region" description="Helical" evidence="1">
    <location>
        <begin position="98"/>
        <end position="118"/>
    </location>
</feature>